<dbReference type="SUPFAM" id="SSF88659">
    <property type="entry name" value="Sigma3 and sigma4 domains of RNA polymerase sigma factors"/>
    <property type="match status" value="1"/>
</dbReference>
<dbReference type="AlphaFoldDB" id="L1MDA8"/>
<dbReference type="InterPro" id="IPR007627">
    <property type="entry name" value="RNA_pol_sigma70_r2"/>
</dbReference>
<dbReference type="InterPro" id="IPR014284">
    <property type="entry name" value="RNA_pol_sigma-70_dom"/>
</dbReference>
<protein>
    <submittedName>
        <fullName evidence="8">Sigma-70 region 2</fullName>
    </submittedName>
</protein>
<dbReference type="GO" id="GO:0006352">
    <property type="term" value="P:DNA-templated transcription initiation"/>
    <property type="evidence" value="ECO:0007669"/>
    <property type="project" value="InterPro"/>
</dbReference>
<dbReference type="Gene3D" id="1.10.10.10">
    <property type="entry name" value="Winged helix-like DNA-binding domain superfamily/Winged helix DNA-binding domain"/>
    <property type="match status" value="1"/>
</dbReference>
<evidence type="ECO:0000313" key="8">
    <source>
        <dbReference type="EMBL" id="EKX88926.1"/>
    </source>
</evidence>
<comment type="caution">
    <text evidence="8">The sequence shown here is derived from an EMBL/GenBank/DDBJ whole genome shotgun (WGS) entry which is preliminary data.</text>
</comment>
<dbReference type="InterPro" id="IPR036388">
    <property type="entry name" value="WH-like_DNA-bd_sf"/>
</dbReference>
<keyword evidence="9" id="KW-1185">Reference proteome</keyword>
<reference evidence="8 9" key="1">
    <citation type="submission" date="2012-05" db="EMBL/GenBank/DDBJ databases">
        <authorList>
            <person name="Weinstock G."/>
            <person name="Sodergren E."/>
            <person name="Lobos E.A."/>
            <person name="Fulton L."/>
            <person name="Fulton R."/>
            <person name="Courtney L."/>
            <person name="Fronick C."/>
            <person name="O'Laughlin M."/>
            <person name="Godfrey J."/>
            <person name="Wilson R.M."/>
            <person name="Miner T."/>
            <person name="Farmer C."/>
            <person name="Delehaunty K."/>
            <person name="Cordes M."/>
            <person name="Minx P."/>
            <person name="Tomlinson C."/>
            <person name="Chen J."/>
            <person name="Wollam A."/>
            <person name="Pepin K.H."/>
            <person name="Bhonagiri V."/>
            <person name="Zhang X."/>
            <person name="Suruliraj S."/>
            <person name="Warren W."/>
            <person name="Mitreva M."/>
            <person name="Mardis E.R."/>
            <person name="Wilson R.K."/>
        </authorList>
    </citation>
    <scope>NUCLEOTIDE SEQUENCE [LARGE SCALE GENOMIC DNA]</scope>
    <source>
        <strain evidence="8 9">F0235</strain>
    </source>
</reference>
<dbReference type="RefSeq" id="WP_006061576.1">
    <property type="nucleotide sequence ID" value="NZ_KB290820.1"/>
</dbReference>
<dbReference type="PANTHER" id="PTHR43133">
    <property type="entry name" value="RNA POLYMERASE ECF-TYPE SIGMA FACTO"/>
    <property type="match status" value="1"/>
</dbReference>
<keyword evidence="4" id="KW-0238">DNA-binding</keyword>
<dbReference type="Pfam" id="PF04545">
    <property type="entry name" value="Sigma70_r4"/>
    <property type="match status" value="1"/>
</dbReference>
<name>L1MDA8_9CORY</name>
<evidence type="ECO:0000256" key="1">
    <source>
        <dbReference type="ARBA" id="ARBA00010641"/>
    </source>
</evidence>
<keyword evidence="5" id="KW-0804">Transcription</keyword>
<dbReference type="NCBIfam" id="TIGR02937">
    <property type="entry name" value="sigma70-ECF"/>
    <property type="match status" value="1"/>
</dbReference>
<dbReference type="STRING" id="1035195.HMPREF9997_02152"/>
<evidence type="ECO:0000256" key="3">
    <source>
        <dbReference type="ARBA" id="ARBA00023082"/>
    </source>
</evidence>
<keyword evidence="3" id="KW-0731">Sigma factor</keyword>
<proteinExistence type="inferred from homology"/>
<sequence length="197" mass="21846">MDIGASPQSSQWCDALLEQVARGDQHAFEQLFDHLAPQALGLATRIIHDHAQAEEVVQEVFVEVWRKAPQFDATLGGARSWVLRLTRMRSIDRLRSFIASHDREEKDATQRAASWSLSVEEEAVSAVENAELRQIVDDIGEPHTTAIVLAFFAGLTHSELAEATGVPLGTAKTRVRDGLRKLKTLLDGKGVTHYDPR</sequence>
<dbReference type="PANTHER" id="PTHR43133:SF66">
    <property type="entry name" value="ECF RNA POLYMERASE SIGMA FACTOR SIGK"/>
    <property type="match status" value="1"/>
</dbReference>
<dbReference type="InterPro" id="IPR039425">
    <property type="entry name" value="RNA_pol_sigma-70-like"/>
</dbReference>
<evidence type="ECO:0000256" key="5">
    <source>
        <dbReference type="ARBA" id="ARBA00023163"/>
    </source>
</evidence>
<evidence type="ECO:0000256" key="4">
    <source>
        <dbReference type="ARBA" id="ARBA00023125"/>
    </source>
</evidence>
<dbReference type="InterPro" id="IPR013325">
    <property type="entry name" value="RNA_pol_sigma_r2"/>
</dbReference>
<dbReference type="EMBL" id="AMEM01000034">
    <property type="protein sequence ID" value="EKX88926.1"/>
    <property type="molecule type" value="Genomic_DNA"/>
</dbReference>
<comment type="similarity">
    <text evidence="1">Belongs to the sigma-70 factor family. ECF subfamily.</text>
</comment>
<dbReference type="GO" id="GO:0016987">
    <property type="term" value="F:sigma factor activity"/>
    <property type="evidence" value="ECO:0007669"/>
    <property type="project" value="UniProtKB-KW"/>
</dbReference>
<organism evidence="8 9">
    <name type="scientific">Corynebacterium durum F0235</name>
    <dbReference type="NCBI Taxonomy" id="1035195"/>
    <lineage>
        <taxon>Bacteria</taxon>
        <taxon>Bacillati</taxon>
        <taxon>Actinomycetota</taxon>
        <taxon>Actinomycetes</taxon>
        <taxon>Mycobacteriales</taxon>
        <taxon>Corynebacteriaceae</taxon>
        <taxon>Corynebacterium</taxon>
    </lineage>
</organism>
<dbReference type="Gene3D" id="1.10.1740.10">
    <property type="match status" value="1"/>
</dbReference>
<feature type="domain" description="RNA polymerase sigma-70 region 4" evidence="7">
    <location>
        <begin position="144"/>
        <end position="183"/>
    </location>
</feature>
<evidence type="ECO:0000256" key="2">
    <source>
        <dbReference type="ARBA" id="ARBA00023015"/>
    </source>
</evidence>
<keyword evidence="2" id="KW-0805">Transcription regulation</keyword>
<dbReference type="CDD" id="cd06171">
    <property type="entry name" value="Sigma70_r4"/>
    <property type="match status" value="1"/>
</dbReference>
<evidence type="ECO:0000313" key="9">
    <source>
        <dbReference type="Proteomes" id="UP000010445"/>
    </source>
</evidence>
<feature type="domain" description="RNA polymerase sigma-70 region 2" evidence="6">
    <location>
        <begin position="31"/>
        <end position="96"/>
    </location>
</feature>
<dbReference type="HOGENOM" id="CLU_047691_9_3_11"/>
<evidence type="ECO:0000259" key="6">
    <source>
        <dbReference type="Pfam" id="PF04542"/>
    </source>
</evidence>
<dbReference type="GO" id="GO:0003677">
    <property type="term" value="F:DNA binding"/>
    <property type="evidence" value="ECO:0007669"/>
    <property type="project" value="UniProtKB-KW"/>
</dbReference>
<dbReference type="eggNOG" id="COG1595">
    <property type="taxonomic scope" value="Bacteria"/>
</dbReference>
<dbReference type="SUPFAM" id="SSF88946">
    <property type="entry name" value="Sigma2 domain of RNA polymerase sigma factors"/>
    <property type="match status" value="1"/>
</dbReference>
<dbReference type="Pfam" id="PF04542">
    <property type="entry name" value="Sigma70_r2"/>
    <property type="match status" value="1"/>
</dbReference>
<evidence type="ECO:0000259" key="7">
    <source>
        <dbReference type="Pfam" id="PF04545"/>
    </source>
</evidence>
<dbReference type="Proteomes" id="UP000010445">
    <property type="component" value="Unassembled WGS sequence"/>
</dbReference>
<gene>
    <name evidence="8" type="ORF">HMPREF9997_02152</name>
</gene>
<dbReference type="InterPro" id="IPR007630">
    <property type="entry name" value="RNA_pol_sigma70_r4"/>
</dbReference>
<dbReference type="InterPro" id="IPR013324">
    <property type="entry name" value="RNA_pol_sigma_r3/r4-like"/>
</dbReference>
<accession>L1MDA8</accession>
<dbReference type="PATRIC" id="fig|1035195.3.peg.1929"/>